<reference evidence="7" key="1">
    <citation type="submission" date="2022-04" db="EMBL/GenBank/DDBJ databases">
        <authorList>
            <person name="Criscuolo A."/>
        </authorList>
    </citation>
    <scope>NUCLEOTIDE SEQUENCE</scope>
    <source>
        <strain evidence="7">CIP111895</strain>
    </source>
</reference>
<dbReference type="PANTHER" id="PTHR30250">
    <property type="entry name" value="PST FAMILY PREDICTED COLANIC ACID TRANSPORTER"/>
    <property type="match status" value="1"/>
</dbReference>
<dbReference type="EMBL" id="CALBWS010000032">
    <property type="protein sequence ID" value="CAH2716746.1"/>
    <property type="molecule type" value="Genomic_DNA"/>
</dbReference>
<gene>
    <name evidence="7" type="ORF">BACCIP111895_03934</name>
</gene>
<protein>
    <recommendedName>
        <fullName evidence="9">Polysaccharide biosynthesis protein C-terminal domain-containing protein</fullName>
    </recommendedName>
</protein>
<feature type="transmembrane region" description="Helical" evidence="6">
    <location>
        <begin position="323"/>
        <end position="340"/>
    </location>
</feature>
<sequence length="483" mass="55304">MQESLFRKFINFAYGSVAIVLISFISIPLLTRILTPEEYGNYSLFVITSNIFSIIILFGFDQSFVKFYNEEKVENRSTLLYRCMIIPLVISGLIPLLYLMFLKVFNYGGIGSQSTNFLLIINSLFLAANTFLLLVTRMQQKGKLYSVLLVTNKSLFLFFILILLVLKTGSISLETVLYFMVIGNFLTLLIAILIEKQFLNPKTITKVNLTSFPKLTHFAVPMLISLLVNLIFQTLDRFSLKLWASDAELGIYSAAMTLAGMLSIIQSSFTTFWTPVAFQRYNDNPADKVFFERINYIISFCMLQIGVLSIVSKNLFVLFLGESFRNASFIIPFLIFFPILNTVSETTQIGINFKNKPKFHVFVSIITLACNVILLFILVPRIGAKGASISIGFSYIIFFLLKTIFSQKLIKYNFEIRKFMIALSLLTFYAFYSTFVTYNISHIFFGIVLIVVYSLLYRRVFSLIHEYLLAIYIKKSKHTSTNS</sequence>
<feature type="transmembrane region" description="Helical" evidence="6">
    <location>
        <begin position="361"/>
        <end position="380"/>
    </location>
</feature>
<evidence type="ECO:0000313" key="8">
    <source>
        <dbReference type="Proteomes" id="UP000838308"/>
    </source>
</evidence>
<keyword evidence="3 6" id="KW-0812">Transmembrane</keyword>
<feature type="transmembrane region" description="Helical" evidence="6">
    <location>
        <begin position="144"/>
        <end position="164"/>
    </location>
</feature>
<name>A0ABM9EVN6_9BACI</name>
<accession>A0ABM9EVN6</accession>
<dbReference type="RefSeq" id="WP_248736984.1">
    <property type="nucleotide sequence ID" value="NZ_CALBWS010000032.1"/>
</dbReference>
<keyword evidence="4 6" id="KW-1133">Transmembrane helix</keyword>
<feature type="transmembrane region" description="Helical" evidence="6">
    <location>
        <begin position="117"/>
        <end position="135"/>
    </location>
</feature>
<feature type="transmembrane region" description="Helical" evidence="6">
    <location>
        <begin position="12"/>
        <end position="30"/>
    </location>
</feature>
<evidence type="ECO:0000256" key="4">
    <source>
        <dbReference type="ARBA" id="ARBA00022989"/>
    </source>
</evidence>
<feature type="transmembrane region" description="Helical" evidence="6">
    <location>
        <begin position="416"/>
        <end position="432"/>
    </location>
</feature>
<feature type="transmembrane region" description="Helical" evidence="6">
    <location>
        <begin position="386"/>
        <end position="404"/>
    </location>
</feature>
<dbReference type="Pfam" id="PF01943">
    <property type="entry name" value="Polysacc_synt"/>
    <property type="match status" value="1"/>
</dbReference>
<dbReference type="Proteomes" id="UP000838308">
    <property type="component" value="Unassembled WGS sequence"/>
</dbReference>
<dbReference type="InterPro" id="IPR050833">
    <property type="entry name" value="Poly_Biosynth_Transport"/>
</dbReference>
<dbReference type="PANTHER" id="PTHR30250:SF11">
    <property type="entry name" value="O-ANTIGEN TRANSPORTER-RELATED"/>
    <property type="match status" value="1"/>
</dbReference>
<comment type="caution">
    <text evidence="7">The sequence shown here is derived from an EMBL/GenBank/DDBJ whole genome shotgun (WGS) entry which is preliminary data.</text>
</comment>
<feature type="transmembrane region" description="Helical" evidence="6">
    <location>
        <begin position="215"/>
        <end position="232"/>
    </location>
</feature>
<evidence type="ECO:0000256" key="3">
    <source>
        <dbReference type="ARBA" id="ARBA00022692"/>
    </source>
</evidence>
<feature type="transmembrane region" description="Helical" evidence="6">
    <location>
        <begin position="42"/>
        <end position="60"/>
    </location>
</feature>
<keyword evidence="2" id="KW-1003">Cell membrane</keyword>
<evidence type="ECO:0000256" key="6">
    <source>
        <dbReference type="SAM" id="Phobius"/>
    </source>
</evidence>
<keyword evidence="5 6" id="KW-0472">Membrane</keyword>
<feature type="transmembrane region" description="Helical" evidence="6">
    <location>
        <begin position="294"/>
        <end position="311"/>
    </location>
</feature>
<feature type="transmembrane region" description="Helical" evidence="6">
    <location>
        <begin position="438"/>
        <end position="457"/>
    </location>
</feature>
<feature type="transmembrane region" description="Helical" evidence="6">
    <location>
        <begin position="252"/>
        <end position="273"/>
    </location>
</feature>
<evidence type="ECO:0000256" key="2">
    <source>
        <dbReference type="ARBA" id="ARBA00022475"/>
    </source>
</evidence>
<keyword evidence="8" id="KW-1185">Reference proteome</keyword>
<evidence type="ECO:0000313" key="7">
    <source>
        <dbReference type="EMBL" id="CAH2716746.1"/>
    </source>
</evidence>
<organism evidence="7 8">
    <name type="scientific">Neobacillus rhizosphaerae</name>
    <dbReference type="NCBI Taxonomy" id="2880965"/>
    <lineage>
        <taxon>Bacteria</taxon>
        <taxon>Bacillati</taxon>
        <taxon>Bacillota</taxon>
        <taxon>Bacilli</taxon>
        <taxon>Bacillales</taxon>
        <taxon>Bacillaceae</taxon>
        <taxon>Neobacillus</taxon>
    </lineage>
</organism>
<feature type="transmembrane region" description="Helical" evidence="6">
    <location>
        <begin position="80"/>
        <end position="105"/>
    </location>
</feature>
<evidence type="ECO:0000256" key="1">
    <source>
        <dbReference type="ARBA" id="ARBA00004651"/>
    </source>
</evidence>
<comment type="subcellular location">
    <subcellularLocation>
        <location evidence="1">Cell membrane</location>
        <topology evidence="1">Multi-pass membrane protein</topology>
    </subcellularLocation>
</comment>
<evidence type="ECO:0008006" key="9">
    <source>
        <dbReference type="Google" id="ProtNLM"/>
    </source>
</evidence>
<dbReference type="InterPro" id="IPR002797">
    <property type="entry name" value="Polysacc_synth"/>
</dbReference>
<evidence type="ECO:0000256" key="5">
    <source>
        <dbReference type="ARBA" id="ARBA00023136"/>
    </source>
</evidence>
<proteinExistence type="predicted"/>
<feature type="transmembrane region" description="Helical" evidence="6">
    <location>
        <begin position="176"/>
        <end position="194"/>
    </location>
</feature>